<comment type="caution">
    <text evidence="2">The sequence shown here is derived from an EMBL/GenBank/DDBJ whole genome shotgun (WGS) entry which is preliminary data.</text>
</comment>
<accession>A0A7Y9J366</accession>
<gene>
    <name evidence="2" type="ORF">BJ968_004449</name>
</gene>
<evidence type="ECO:0000313" key="3">
    <source>
        <dbReference type="Proteomes" id="UP000521922"/>
    </source>
</evidence>
<proteinExistence type="predicted"/>
<evidence type="ECO:0000313" key="2">
    <source>
        <dbReference type="EMBL" id="NYD24909.1"/>
    </source>
</evidence>
<sequence>MSPPRWALRAVAGTTAGSAPLPFEAAFQLPPHQRGASVRSTSTSDEPTVRTR</sequence>
<evidence type="ECO:0000256" key="1">
    <source>
        <dbReference type="SAM" id="MobiDB-lite"/>
    </source>
</evidence>
<name>A0A7Y9J366_9ACTN</name>
<protein>
    <submittedName>
        <fullName evidence="2">Uncharacterized protein</fullName>
    </submittedName>
</protein>
<keyword evidence="3" id="KW-1185">Reference proteome</keyword>
<organism evidence="2 3">
    <name type="scientific">Kineococcus aurantiacus</name>
    <dbReference type="NCBI Taxonomy" id="37633"/>
    <lineage>
        <taxon>Bacteria</taxon>
        <taxon>Bacillati</taxon>
        <taxon>Actinomycetota</taxon>
        <taxon>Actinomycetes</taxon>
        <taxon>Kineosporiales</taxon>
        <taxon>Kineosporiaceae</taxon>
        <taxon>Kineococcus</taxon>
    </lineage>
</organism>
<dbReference type="EMBL" id="JACCBB010000001">
    <property type="protein sequence ID" value="NYD24909.1"/>
    <property type="molecule type" value="Genomic_DNA"/>
</dbReference>
<reference evidence="2 3" key="1">
    <citation type="submission" date="2020-07" db="EMBL/GenBank/DDBJ databases">
        <title>Sequencing the genomes of 1000 actinobacteria strains.</title>
        <authorList>
            <person name="Klenk H.-P."/>
        </authorList>
    </citation>
    <scope>NUCLEOTIDE SEQUENCE [LARGE SCALE GENOMIC DNA]</scope>
    <source>
        <strain evidence="2 3">DSM 7487</strain>
    </source>
</reference>
<feature type="region of interest" description="Disordered" evidence="1">
    <location>
        <begin position="29"/>
        <end position="52"/>
    </location>
</feature>
<dbReference type="RefSeq" id="WP_179755615.1">
    <property type="nucleotide sequence ID" value="NZ_BAAAGN010000015.1"/>
</dbReference>
<dbReference type="AlphaFoldDB" id="A0A7Y9J366"/>
<dbReference type="Proteomes" id="UP000521922">
    <property type="component" value="Unassembled WGS sequence"/>
</dbReference>